<dbReference type="PANTHER" id="PTHR35567">
    <property type="entry name" value="MALATE DEHYDROGENASE (AFU_ORTHOLOGUE AFUA_2G13800)"/>
    <property type="match status" value="1"/>
</dbReference>
<keyword evidence="3" id="KW-1185">Reference proteome</keyword>
<feature type="chain" id="PRO_5007828563" evidence="1">
    <location>
        <begin position="18"/>
        <end position="276"/>
    </location>
</feature>
<reference evidence="2 3" key="1">
    <citation type="submission" date="2015-06" db="EMBL/GenBank/DDBJ databases">
        <title>Survival trade-offs in plant roots during colonization by closely related pathogenic and mutualistic fungi.</title>
        <authorList>
            <person name="Hacquard S."/>
            <person name="Kracher B."/>
            <person name="Hiruma K."/>
            <person name="Weinman A."/>
            <person name="Muench P."/>
            <person name="Garrido Oter R."/>
            <person name="Ver Loren van Themaat E."/>
            <person name="Dallerey J.-F."/>
            <person name="Damm U."/>
            <person name="Henrissat B."/>
            <person name="Lespinet O."/>
            <person name="Thon M."/>
            <person name="Kemen E."/>
            <person name="McHardy A.C."/>
            <person name="Schulze-Lefert P."/>
            <person name="O'Connell R.J."/>
        </authorList>
    </citation>
    <scope>NUCLEOTIDE SEQUENCE [LARGE SCALE GENOMIC DNA]</scope>
    <source>
        <strain evidence="2 3">0861</strain>
    </source>
</reference>
<keyword evidence="1" id="KW-0732">Signal</keyword>
<sequence>MLAKTLLVLASLALASAAPAKRQAGAGCGSQPPAPSLPANGNGMSLSAYIRPAKPSLTHPPQGAELPPVAAGLVLKHIALGHGIQNYTCASTNATGATTLAASATGALAALYDAAPLYPNAGPGSLPSVDAFNALTTNVVWDSPLPLVSDGVSRFGASTSAPFPAAADLVLPSIAPLKQIGVHFFDDAGVPTFQVGEDLFKGGKLNGTKAPSSADVGPEKTGAVDWLLLGDKGASKGVTTVYRVVTAGGVAHQCTVAGATDSVPYATYYWFYGPKA</sequence>
<protein>
    <submittedName>
        <fullName evidence="2">Malate dehydrogenase</fullName>
    </submittedName>
</protein>
<dbReference type="Pfam" id="PF11937">
    <property type="entry name" value="DUF3455"/>
    <property type="match status" value="1"/>
</dbReference>
<evidence type="ECO:0000256" key="1">
    <source>
        <dbReference type="SAM" id="SignalP"/>
    </source>
</evidence>
<organism evidence="2 3">
    <name type="scientific">Colletotrichum tofieldiae</name>
    <dbReference type="NCBI Taxonomy" id="708197"/>
    <lineage>
        <taxon>Eukaryota</taxon>
        <taxon>Fungi</taxon>
        <taxon>Dikarya</taxon>
        <taxon>Ascomycota</taxon>
        <taxon>Pezizomycotina</taxon>
        <taxon>Sordariomycetes</taxon>
        <taxon>Hypocreomycetidae</taxon>
        <taxon>Glomerellales</taxon>
        <taxon>Glomerellaceae</taxon>
        <taxon>Colletotrichum</taxon>
        <taxon>Colletotrichum spaethianum species complex</taxon>
    </lineage>
</organism>
<comment type="caution">
    <text evidence="2">The sequence shown here is derived from an EMBL/GenBank/DDBJ whole genome shotgun (WGS) entry which is preliminary data.</text>
</comment>
<proteinExistence type="predicted"/>
<dbReference type="AlphaFoldDB" id="A0A161WJD8"/>
<name>A0A161WJD8_9PEZI</name>
<evidence type="ECO:0000313" key="3">
    <source>
        <dbReference type="Proteomes" id="UP000076552"/>
    </source>
</evidence>
<dbReference type="EMBL" id="LFIV01000079">
    <property type="protein sequence ID" value="KZL71076.1"/>
    <property type="molecule type" value="Genomic_DNA"/>
</dbReference>
<evidence type="ECO:0000313" key="2">
    <source>
        <dbReference type="EMBL" id="KZL71076.1"/>
    </source>
</evidence>
<dbReference type="Proteomes" id="UP000076552">
    <property type="component" value="Unassembled WGS sequence"/>
</dbReference>
<dbReference type="PANTHER" id="PTHR35567:SF3">
    <property type="entry name" value="MALATE DEHYDROGENASE"/>
    <property type="match status" value="1"/>
</dbReference>
<dbReference type="InterPro" id="IPR021851">
    <property type="entry name" value="DUF3455"/>
</dbReference>
<gene>
    <name evidence="2" type="ORF">CT0861_11230</name>
</gene>
<accession>A0A161WJD8</accession>
<feature type="signal peptide" evidence="1">
    <location>
        <begin position="1"/>
        <end position="17"/>
    </location>
</feature>